<reference evidence="14 15" key="1">
    <citation type="submission" date="2018-05" db="EMBL/GenBank/DDBJ databases">
        <title>Vibrio limimaris sp. nov., isolated from marine sediment.</title>
        <authorList>
            <person name="Li C.-M."/>
        </authorList>
    </citation>
    <scope>NUCLEOTIDE SEQUENCE [LARGE SCALE GENOMIC DNA]</scope>
    <source>
        <strain evidence="14 15">E4404</strain>
    </source>
</reference>
<gene>
    <name evidence="14" type="ORF">DI392_17060</name>
</gene>
<organism evidence="14 15">
    <name type="scientific">Vibrio albus</name>
    <dbReference type="NCBI Taxonomy" id="2200953"/>
    <lineage>
        <taxon>Bacteria</taxon>
        <taxon>Pseudomonadati</taxon>
        <taxon>Pseudomonadota</taxon>
        <taxon>Gammaproteobacteria</taxon>
        <taxon>Vibrionales</taxon>
        <taxon>Vibrionaceae</taxon>
        <taxon>Vibrio</taxon>
    </lineage>
</organism>
<dbReference type="SUPFAM" id="SSF47384">
    <property type="entry name" value="Homodimeric domain of signal transducing histidine kinase"/>
    <property type="match status" value="1"/>
</dbReference>
<proteinExistence type="predicted"/>
<dbReference type="AlphaFoldDB" id="A0A2U3B5U3"/>
<dbReference type="PANTHER" id="PTHR43047">
    <property type="entry name" value="TWO-COMPONENT HISTIDINE PROTEIN KINASE"/>
    <property type="match status" value="1"/>
</dbReference>
<dbReference type="SMART" id="SM00387">
    <property type="entry name" value="HATPase_c"/>
    <property type="match status" value="1"/>
</dbReference>
<sequence length="1118" mass="127064">MGAFLLLSLIPLTSISLFFLHSHSQDLQEQSHSYLQSVRDTKRQQLLDYFNAQESYVLGFVRSELAYASGGKFYGLINAFRNLGVDIEQARNNAQQRYIAGSGNQIKTSVLKESENYAGSERYRLLHKRYHRAYIELLKRSDFDDILLVDREGNVAYSTAKHDNFGHNLLTDKYRNTNLGKTFQQLKQVLSSEHSDIEEFIPIVMSDFATSDSSENSGKSYAWFGSPIIQHGYLHSYALLRLPIAGVSRIVTDIRDKTEIKTLLVGNDMRPRSLGVSPEQITTSQTVVQKALSGDSNVGSYINKQNNNIIAAYSRLRVHNHNWALVTEIEKDQAYARIYQLKKIFVVALAIAVVLVIVASHFLSNFITYPLLKLTWAAEKVSAGDLDTTIINTDRKDEIGRLAVSFERMQRSIREKITTIRAQNQELEKNITLIRKQNDELHLADKLKDDFLATTSHELRTPLHGMIGIAEALASGDNGVVPPNQRYQLDIIINSGERLAALVDDLLDYHKMRYGNLEIHLSAVDLASATSLVLELSCHLISKKGIRIINQIPDNLPLVSADPQRLEQVLYNLIGNAIKYTDEGKIVISATVLDEKVRIQVVDTGQGIPPEYLEQIFEPLTQNTTDSIRYRQGAGLGLSISRQLIELMGGILYVSSQPLVGTTFSFYLPLATEKEKQASPPSYDTHFQLPETDLPVVYTETDLPENSDGPLIMITDDEAVNIQILNSFLRLEGYRTRIASNGHDTLKLIEEEKPDLLLLDLMMPGICGYEVCESLRTQYDRYELPVIMLSTQSQTKDRIIGFESGANDYLTKPFNRQELVARIDVHLTASRTEKQRQENRLLQAELNQKKEVETNLLKTQKHLLQQLDFTSDAIICVQKDLRIRYANEAAIRLFNRTEEQLKRSGIDEIVVSKYLRPAEEHFCGGIDIFVGDQYQRVSADIFQLPEHSGLSAMYIFNTNETSETEKISKLETAVEALSCYAFDGDISKLNHLKSIGDEYPHITGKLNNNVADKQEIIRSVQVEIMITALEYWKEATGQSKFEFAEKSGLWRVYLDRCTLQTRTLDKYLQLETLPKTPRWRTVIKSADYILQHCEKESGSRHKLEQLRNKLHRLQQQEK</sequence>
<dbReference type="SUPFAM" id="SSF158472">
    <property type="entry name" value="HAMP domain-like"/>
    <property type="match status" value="1"/>
</dbReference>
<dbReference type="CDD" id="cd06225">
    <property type="entry name" value="HAMP"/>
    <property type="match status" value="1"/>
</dbReference>
<evidence type="ECO:0000256" key="8">
    <source>
        <dbReference type="PROSITE-ProRule" id="PRU00169"/>
    </source>
</evidence>
<comment type="caution">
    <text evidence="14">The sequence shown here is derived from an EMBL/GenBank/DDBJ whole genome shotgun (WGS) entry which is preliminary data.</text>
</comment>
<evidence type="ECO:0000256" key="2">
    <source>
        <dbReference type="ARBA" id="ARBA00004370"/>
    </source>
</evidence>
<feature type="domain" description="Histidine kinase" evidence="11">
    <location>
        <begin position="454"/>
        <end position="672"/>
    </location>
</feature>
<name>A0A2U3B5U3_9VIBR</name>
<dbReference type="InterPro" id="IPR004358">
    <property type="entry name" value="Sig_transdc_His_kin-like_C"/>
</dbReference>
<keyword evidence="4 8" id="KW-0597">Phosphoprotein</keyword>
<dbReference type="Gene3D" id="3.30.565.10">
    <property type="entry name" value="Histidine kinase-like ATPase, C-terminal domain"/>
    <property type="match status" value="1"/>
</dbReference>
<dbReference type="GO" id="GO:0009927">
    <property type="term" value="F:histidine phosphotransfer kinase activity"/>
    <property type="evidence" value="ECO:0007669"/>
    <property type="project" value="TreeGrafter"/>
</dbReference>
<dbReference type="InterPro" id="IPR036890">
    <property type="entry name" value="HATPase_C_sf"/>
</dbReference>
<dbReference type="Pfam" id="PF02518">
    <property type="entry name" value="HATPase_c"/>
    <property type="match status" value="1"/>
</dbReference>
<evidence type="ECO:0000259" key="13">
    <source>
        <dbReference type="PROSITE" id="PS50885"/>
    </source>
</evidence>
<dbReference type="GO" id="GO:0000155">
    <property type="term" value="F:phosphorelay sensor kinase activity"/>
    <property type="evidence" value="ECO:0007669"/>
    <property type="project" value="InterPro"/>
</dbReference>
<dbReference type="InterPro" id="IPR003594">
    <property type="entry name" value="HATPase_dom"/>
</dbReference>
<evidence type="ECO:0000259" key="11">
    <source>
        <dbReference type="PROSITE" id="PS50109"/>
    </source>
</evidence>
<dbReference type="PRINTS" id="PR00344">
    <property type="entry name" value="BCTRLSENSOR"/>
</dbReference>
<evidence type="ECO:0000256" key="9">
    <source>
        <dbReference type="SAM" id="Coils"/>
    </source>
</evidence>
<evidence type="ECO:0000256" key="4">
    <source>
        <dbReference type="ARBA" id="ARBA00022553"/>
    </source>
</evidence>
<dbReference type="Gene3D" id="6.10.340.10">
    <property type="match status" value="1"/>
</dbReference>
<feature type="domain" description="Response regulatory" evidence="12">
    <location>
        <begin position="711"/>
        <end position="827"/>
    </location>
</feature>
<dbReference type="InterPro" id="IPR035965">
    <property type="entry name" value="PAS-like_dom_sf"/>
</dbReference>
<dbReference type="PROSITE" id="PS50885">
    <property type="entry name" value="HAMP"/>
    <property type="match status" value="1"/>
</dbReference>
<feature type="domain" description="HAMP" evidence="13">
    <location>
        <begin position="365"/>
        <end position="418"/>
    </location>
</feature>
<evidence type="ECO:0000256" key="6">
    <source>
        <dbReference type="ARBA" id="ARBA00022777"/>
    </source>
</evidence>
<keyword evidence="5" id="KW-0808">Transferase</keyword>
<feature type="transmembrane region" description="Helical" evidence="10">
    <location>
        <begin position="344"/>
        <end position="363"/>
    </location>
</feature>
<dbReference type="SUPFAM" id="SSF55785">
    <property type="entry name" value="PYP-like sensor domain (PAS domain)"/>
    <property type="match status" value="1"/>
</dbReference>
<dbReference type="Gene3D" id="1.10.287.130">
    <property type="match status" value="1"/>
</dbReference>
<dbReference type="GO" id="GO:0016787">
    <property type="term" value="F:hydrolase activity"/>
    <property type="evidence" value="ECO:0007669"/>
    <property type="project" value="UniProtKB-KW"/>
</dbReference>
<keyword evidence="7" id="KW-0378">Hydrolase</keyword>
<dbReference type="SMART" id="SM00304">
    <property type="entry name" value="HAMP"/>
    <property type="match status" value="1"/>
</dbReference>
<keyword evidence="10" id="KW-1133">Transmembrane helix</keyword>
<dbReference type="EMBL" id="QFWT01000011">
    <property type="protein sequence ID" value="PWI32085.1"/>
    <property type="molecule type" value="Genomic_DNA"/>
</dbReference>
<dbReference type="Gene3D" id="3.30.450.20">
    <property type="entry name" value="PAS domain"/>
    <property type="match status" value="1"/>
</dbReference>
<comment type="subcellular location">
    <subcellularLocation>
        <location evidence="2">Membrane</location>
    </subcellularLocation>
</comment>
<dbReference type="SMART" id="SM00448">
    <property type="entry name" value="REC"/>
    <property type="match status" value="1"/>
</dbReference>
<dbReference type="RefSeq" id="WP_109320913.1">
    <property type="nucleotide sequence ID" value="NZ_QFWT01000011.1"/>
</dbReference>
<keyword evidence="10" id="KW-0812">Transmembrane</keyword>
<evidence type="ECO:0000256" key="10">
    <source>
        <dbReference type="SAM" id="Phobius"/>
    </source>
</evidence>
<evidence type="ECO:0000256" key="1">
    <source>
        <dbReference type="ARBA" id="ARBA00000085"/>
    </source>
</evidence>
<keyword evidence="9" id="KW-0175">Coiled coil</keyword>
<dbReference type="PROSITE" id="PS50110">
    <property type="entry name" value="RESPONSE_REGULATORY"/>
    <property type="match status" value="1"/>
</dbReference>
<protein>
    <recommendedName>
        <fullName evidence="3">histidine kinase</fullName>
        <ecNumber evidence="3">2.7.13.3</ecNumber>
    </recommendedName>
</protein>
<dbReference type="CDD" id="cd00082">
    <property type="entry name" value="HisKA"/>
    <property type="match status" value="1"/>
</dbReference>
<dbReference type="PROSITE" id="PS50109">
    <property type="entry name" value="HIS_KIN"/>
    <property type="match status" value="1"/>
</dbReference>
<accession>A0A2U3B5U3</accession>
<dbReference type="SUPFAM" id="SSF55874">
    <property type="entry name" value="ATPase domain of HSP90 chaperone/DNA topoisomerase II/histidine kinase"/>
    <property type="match status" value="1"/>
</dbReference>
<evidence type="ECO:0000256" key="7">
    <source>
        <dbReference type="ARBA" id="ARBA00022801"/>
    </source>
</evidence>
<dbReference type="Proteomes" id="UP000245362">
    <property type="component" value="Unassembled WGS sequence"/>
</dbReference>
<keyword evidence="10" id="KW-0472">Membrane</keyword>
<dbReference type="GO" id="GO:0005886">
    <property type="term" value="C:plasma membrane"/>
    <property type="evidence" value="ECO:0007669"/>
    <property type="project" value="TreeGrafter"/>
</dbReference>
<keyword evidence="15" id="KW-1185">Reference proteome</keyword>
<evidence type="ECO:0000313" key="14">
    <source>
        <dbReference type="EMBL" id="PWI32085.1"/>
    </source>
</evidence>
<dbReference type="Gene3D" id="3.40.50.2300">
    <property type="match status" value="1"/>
</dbReference>
<dbReference type="CDD" id="cd16922">
    <property type="entry name" value="HATPase_EvgS-ArcB-TorS-like"/>
    <property type="match status" value="1"/>
</dbReference>
<feature type="coiled-coil region" evidence="9">
    <location>
        <begin position="410"/>
        <end position="444"/>
    </location>
</feature>
<evidence type="ECO:0000313" key="15">
    <source>
        <dbReference type="Proteomes" id="UP000245362"/>
    </source>
</evidence>
<evidence type="ECO:0000256" key="5">
    <source>
        <dbReference type="ARBA" id="ARBA00022679"/>
    </source>
</evidence>
<comment type="catalytic activity">
    <reaction evidence="1">
        <text>ATP + protein L-histidine = ADP + protein N-phospho-L-histidine.</text>
        <dbReference type="EC" id="2.7.13.3"/>
    </reaction>
</comment>
<keyword evidence="6 14" id="KW-0418">Kinase</keyword>
<dbReference type="EC" id="2.7.13.3" evidence="3"/>
<dbReference type="InterPro" id="IPR005467">
    <property type="entry name" value="His_kinase_dom"/>
</dbReference>
<dbReference type="InterPro" id="IPR003660">
    <property type="entry name" value="HAMP_dom"/>
</dbReference>
<dbReference type="SUPFAM" id="SSF52172">
    <property type="entry name" value="CheY-like"/>
    <property type="match status" value="1"/>
</dbReference>
<dbReference type="SMART" id="SM00388">
    <property type="entry name" value="HisKA"/>
    <property type="match status" value="1"/>
</dbReference>
<dbReference type="Pfam" id="PF00072">
    <property type="entry name" value="Response_reg"/>
    <property type="match status" value="1"/>
</dbReference>
<feature type="modified residue" description="4-aspartylphosphate" evidence="8">
    <location>
        <position position="760"/>
    </location>
</feature>
<dbReference type="CDD" id="cd22890">
    <property type="entry name" value="ChiS-DBD"/>
    <property type="match status" value="1"/>
</dbReference>
<dbReference type="Pfam" id="PF00512">
    <property type="entry name" value="HisKA"/>
    <property type="match status" value="1"/>
</dbReference>
<dbReference type="PANTHER" id="PTHR43047:SF72">
    <property type="entry name" value="OSMOSENSING HISTIDINE PROTEIN KINASE SLN1"/>
    <property type="match status" value="1"/>
</dbReference>
<dbReference type="InterPro" id="IPR011006">
    <property type="entry name" value="CheY-like_superfamily"/>
</dbReference>
<dbReference type="InterPro" id="IPR036097">
    <property type="entry name" value="HisK_dim/P_sf"/>
</dbReference>
<dbReference type="InterPro" id="IPR003661">
    <property type="entry name" value="HisK_dim/P_dom"/>
</dbReference>
<dbReference type="Pfam" id="PF00672">
    <property type="entry name" value="HAMP"/>
    <property type="match status" value="1"/>
</dbReference>
<dbReference type="OrthoDB" id="9804645at2"/>
<evidence type="ECO:0000259" key="12">
    <source>
        <dbReference type="PROSITE" id="PS50110"/>
    </source>
</evidence>
<dbReference type="InterPro" id="IPR001789">
    <property type="entry name" value="Sig_transdc_resp-reg_receiver"/>
</dbReference>
<evidence type="ECO:0000256" key="3">
    <source>
        <dbReference type="ARBA" id="ARBA00012438"/>
    </source>
</evidence>